<gene>
    <name evidence="2" type="ORF">HMPREF1195_00735</name>
</gene>
<evidence type="ECO:0000313" key="3">
    <source>
        <dbReference type="Proteomes" id="UP000018716"/>
    </source>
</evidence>
<feature type="transmembrane region" description="Helical" evidence="1">
    <location>
        <begin position="26"/>
        <end position="46"/>
    </location>
</feature>
<accession>V8BI25</accession>
<dbReference type="AlphaFoldDB" id="V8BI25"/>
<proteinExistence type="predicted"/>
<keyword evidence="1" id="KW-0812">Transmembrane</keyword>
<name>V8BI25_STRPA</name>
<evidence type="ECO:0000256" key="1">
    <source>
        <dbReference type="SAM" id="Phobius"/>
    </source>
</evidence>
<keyword evidence="3" id="KW-1185">Reference proteome</keyword>
<sequence length="174" mass="19794">MIRPLDNERCNRGITFKRNKIMRKQINNLIIALAFISTLGCLVGCVKKEREKSRQAQTVTSSTTKEDKEAIKQKQLAYLKEHEKEIVDFVKAQSPKIESVQIDWNSMVIEESGNGTPQGGGYNLSISGKINQLENTKFSVDFYLEDQNSIPTIKKMGMLNDIYIEENGGWKIFS</sequence>
<dbReference type="PATRIC" id="fig|1073372.3.peg.749"/>
<organism evidence="2 3">
    <name type="scientific">Streptococcus parasanguinis CC87K</name>
    <dbReference type="NCBI Taxonomy" id="1073372"/>
    <lineage>
        <taxon>Bacteria</taxon>
        <taxon>Bacillati</taxon>
        <taxon>Bacillota</taxon>
        <taxon>Bacilli</taxon>
        <taxon>Lactobacillales</taxon>
        <taxon>Streptococcaceae</taxon>
        <taxon>Streptococcus</taxon>
    </lineage>
</organism>
<protein>
    <submittedName>
        <fullName evidence="2">Uncharacterized protein</fullName>
    </submittedName>
</protein>
<dbReference type="Proteomes" id="UP000018716">
    <property type="component" value="Unassembled WGS sequence"/>
</dbReference>
<reference evidence="2 3" key="1">
    <citation type="submission" date="2013-10" db="EMBL/GenBank/DDBJ databases">
        <title>The Genome Sequence of Streptococcus parasanguinis CC87K.</title>
        <authorList>
            <consortium name="The Broad Institute Genomics Platform"/>
            <person name="Earl A."/>
            <person name="Allen-Vercoe E."/>
            <person name="Daigneault M."/>
            <person name="Young S.K."/>
            <person name="Zeng Q."/>
            <person name="Gargeya S."/>
            <person name="Fitzgerald M."/>
            <person name="Abouelleil A."/>
            <person name="Alvarado L."/>
            <person name="Chapman S.B."/>
            <person name="Gainer-Dewar J."/>
            <person name="Goldberg J."/>
            <person name="Griggs A."/>
            <person name="Gujja S."/>
            <person name="Hansen M."/>
            <person name="Howarth C."/>
            <person name="Imamovic A."/>
            <person name="Ireland A."/>
            <person name="Larimer J."/>
            <person name="McCowan C."/>
            <person name="Murphy C."/>
            <person name="Pearson M."/>
            <person name="Poon T.W."/>
            <person name="Priest M."/>
            <person name="Roberts A."/>
            <person name="Saif S."/>
            <person name="Shea T."/>
            <person name="Sykes S."/>
            <person name="Wortman J."/>
            <person name="Nusbaum C."/>
            <person name="Birren B."/>
        </authorList>
    </citation>
    <scope>NUCLEOTIDE SEQUENCE [LARGE SCALE GENOMIC DNA]</scope>
    <source>
        <strain evidence="2 3">CC87K</strain>
    </source>
</reference>
<evidence type="ECO:0000313" key="2">
    <source>
        <dbReference type="EMBL" id="ETD14412.1"/>
    </source>
</evidence>
<comment type="caution">
    <text evidence="2">The sequence shown here is derived from an EMBL/GenBank/DDBJ whole genome shotgun (WGS) entry which is preliminary data.</text>
</comment>
<keyword evidence="1" id="KW-0472">Membrane</keyword>
<dbReference type="EMBL" id="AZJD01000001">
    <property type="protein sequence ID" value="ETD14412.1"/>
    <property type="molecule type" value="Genomic_DNA"/>
</dbReference>
<keyword evidence="1" id="KW-1133">Transmembrane helix</keyword>
<dbReference type="HOGENOM" id="CLU_133306_0_0_9"/>